<dbReference type="AlphaFoldDB" id="A0AAE4GAY6"/>
<reference evidence="3" key="1">
    <citation type="submission" date="2023-02" db="EMBL/GenBank/DDBJ databases">
        <title>Description of Herbaspirillum huttiense subsp. nephrolepsisexaltata and Herbaspirillum huttiense subsp. lycopersicon.</title>
        <authorList>
            <person name="Poudel M."/>
            <person name="Sharma A."/>
            <person name="Goss E."/>
            <person name="Tapia J.H."/>
            <person name="Harmon C.M."/>
            <person name="Jones J.B."/>
        </authorList>
    </citation>
    <scope>NUCLEOTIDE SEQUENCE</scope>
    <source>
        <strain evidence="3">NC40101</strain>
    </source>
</reference>
<feature type="domain" description="Alpha/beta hydrolase" evidence="2">
    <location>
        <begin position="347"/>
        <end position="724"/>
    </location>
</feature>
<sequence length="739" mass="78993">MKTTLTLLALVAGTAATEQALAANSPAKPSGYIDQLEITQTADAFGGATPAGAAGPYQLISGVVHGKLNPLHPDNASITDLDKAPRDARGYVSYTTDFVILRPKSATQARRVLFYDVANRGRKLAEEFFIGGKSLRNGPAPGDTYPSLLRAGYTIVWSGWQGDLKQSGAAIDGTLGTQFPVVTNKDGSAITGLSREEYIPDFHQGHNEFKLSYAPASLRDKSQVSFTVRQTWRNAQGQQDYQAPSAPVTDWHYEPKADGSVNVVFTPPAAVPGPAGGTVPADQGSIYSFVYPATHPKVMAIGFAAVRDLVSFLRDAPADARGTANPLNDMKNAACVEQQSCTARDKRNFDLTIGEGISQSGRFMRDFLYMGFNKNAQGNKVFDGMMAIIPGGRRTWINERFSQPGRWSKGHEEHWMPGDQFPFAYNVMKDPVSGATDGLLKQCTASATCPKIMQIDGSFEWWGGRGALVVTDGAGKDLVLPDNVRYYLISGTQHAGGAGIRNGVVKRNGKDSMCQFPASPVTQAPVLRAMIPAMENWLAKDRLPPPSRYPTVASGTAVTPDQASIGFPALDNVLVPLADSSGTVTPTPLQLAYSGIHNPLAVTDYRNAIPVVDVTRPYRILVPKVDADGNELGGIAQPEVAVPLATYTGWNLRAGGHAQGETCSSLGSAIPFAVSGASRSSSDPRPALDQRYHGRADYAAQIKAAGDKLVQEGYLLPLDAEHLFAAHAQQVSPQLIPQP</sequence>
<evidence type="ECO:0000256" key="1">
    <source>
        <dbReference type="SAM" id="SignalP"/>
    </source>
</evidence>
<accession>A0AAE4GAY6</accession>
<name>A0AAE4GAY6_9BURK</name>
<gene>
    <name evidence="3" type="ORF">RJN63_17200</name>
</gene>
<dbReference type="GO" id="GO:0016787">
    <property type="term" value="F:hydrolase activity"/>
    <property type="evidence" value="ECO:0007669"/>
    <property type="project" value="UniProtKB-KW"/>
</dbReference>
<evidence type="ECO:0000313" key="3">
    <source>
        <dbReference type="EMBL" id="MDT0338581.1"/>
    </source>
</evidence>
<protein>
    <submittedName>
        <fullName evidence="3">Alpha/beta hydrolase domain-containing protein</fullName>
    </submittedName>
</protein>
<evidence type="ECO:0000259" key="2">
    <source>
        <dbReference type="Pfam" id="PF20091"/>
    </source>
</evidence>
<dbReference type="InterPro" id="IPR045394">
    <property type="entry name" value="Abhydrolase_dom"/>
</dbReference>
<keyword evidence="3" id="KW-0378">Hydrolase</keyword>
<dbReference type="RefSeq" id="WP_310835741.1">
    <property type="nucleotide sequence ID" value="NZ_JAVLSM010000002.1"/>
</dbReference>
<dbReference type="Pfam" id="PF20091">
    <property type="entry name" value="Abhydrolase_10"/>
    <property type="match status" value="1"/>
</dbReference>
<proteinExistence type="predicted"/>
<organism evidence="3">
    <name type="scientific">Herbaspirillum huttiense subsp. nephrolepidis</name>
    <dbReference type="NCBI Taxonomy" id="3075126"/>
    <lineage>
        <taxon>Bacteria</taxon>
        <taxon>Pseudomonadati</taxon>
        <taxon>Pseudomonadota</taxon>
        <taxon>Betaproteobacteria</taxon>
        <taxon>Burkholderiales</taxon>
        <taxon>Oxalobacteraceae</taxon>
        <taxon>Herbaspirillum</taxon>
    </lineage>
</organism>
<comment type="caution">
    <text evidence="3">The sequence shown here is derived from an EMBL/GenBank/DDBJ whole genome shotgun (WGS) entry which is preliminary data.</text>
</comment>
<feature type="signal peptide" evidence="1">
    <location>
        <begin position="1"/>
        <end position="22"/>
    </location>
</feature>
<keyword evidence="1" id="KW-0732">Signal</keyword>
<feature type="chain" id="PRO_5042281929" evidence="1">
    <location>
        <begin position="23"/>
        <end position="739"/>
    </location>
</feature>
<dbReference type="EMBL" id="JAVRAA010000008">
    <property type="protein sequence ID" value="MDT0338581.1"/>
    <property type="molecule type" value="Genomic_DNA"/>
</dbReference>